<evidence type="ECO:0000256" key="1">
    <source>
        <dbReference type="ARBA" id="ARBA00004651"/>
    </source>
</evidence>
<keyword evidence="7" id="KW-0997">Cell inner membrane</keyword>
<evidence type="ECO:0000256" key="2">
    <source>
        <dbReference type="ARBA" id="ARBA00022448"/>
    </source>
</evidence>
<dbReference type="RefSeq" id="WP_377832326.1">
    <property type="nucleotide sequence ID" value="NZ_JBHRSK010000004.1"/>
</dbReference>
<keyword evidence="3" id="KW-1003">Cell membrane</keyword>
<feature type="transmembrane region" description="Helical" evidence="7">
    <location>
        <begin position="158"/>
        <end position="180"/>
    </location>
</feature>
<sequence>MALARQAEATAGRMVTAAARWMAYGGGVVLTAAAVLTVVSIIGRALLPLGLGPVKGDYELVGMGCALAIFSFLPWCQLRRGHVTVDIFVSALPLRVQAALGFIGDTVLTLCSFVILWRLYLGFGEKYPYGSDAFRAALGLGSKPYYPETTYELAIPVWIPYGFAVIGAAVFFLVCLYTMWRSLNWTLDGQEGGA</sequence>
<gene>
    <name evidence="9" type="ORF">ACFOES_06190</name>
</gene>
<comment type="caution">
    <text evidence="9">The sequence shown here is derived from an EMBL/GenBank/DDBJ whole genome shotgun (WGS) entry which is preliminary data.</text>
</comment>
<evidence type="ECO:0000313" key="9">
    <source>
        <dbReference type="EMBL" id="MFC2967676.1"/>
    </source>
</evidence>
<keyword evidence="5 7" id="KW-1133">Transmembrane helix</keyword>
<comment type="subcellular location">
    <subcellularLocation>
        <location evidence="7">Cell inner membrane</location>
        <topology evidence="7">Multi-pass membrane protein</topology>
    </subcellularLocation>
    <subcellularLocation>
        <location evidence="1">Cell membrane</location>
        <topology evidence="1">Multi-pass membrane protein</topology>
    </subcellularLocation>
</comment>
<evidence type="ECO:0000256" key="4">
    <source>
        <dbReference type="ARBA" id="ARBA00022692"/>
    </source>
</evidence>
<evidence type="ECO:0000313" key="10">
    <source>
        <dbReference type="Proteomes" id="UP001595443"/>
    </source>
</evidence>
<comment type="subunit">
    <text evidence="7">The complex comprises the extracytoplasmic solute receptor protein and the two transmembrane proteins.</text>
</comment>
<feature type="transmembrane region" description="Helical" evidence="7">
    <location>
        <begin position="21"/>
        <end position="46"/>
    </location>
</feature>
<dbReference type="InterPro" id="IPR055348">
    <property type="entry name" value="DctQ"/>
</dbReference>
<feature type="transmembrane region" description="Helical" evidence="7">
    <location>
        <begin position="99"/>
        <end position="120"/>
    </location>
</feature>
<dbReference type="Proteomes" id="UP001595443">
    <property type="component" value="Unassembled WGS sequence"/>
</dbReference>
<keyword evidence="10" id="KW-1185">Reference proteome</keyword>
<organism evidence="9 10">
    <name type="scientific">Acidimangrovimonas pyrenivorans</name>
    <dbReference type="NCBI Taxonomy" id="2030798"/>
    <lineage>
        <taxon>Bacteria</taxon>
        <taxon>Pseudomonadati</taxon>
        <taxon>Pseudomonadota</taxon>
        <taxon>Alphaproteobacteria</taxon>
        <taxon>Rhodobacterales</taxon>
        <taxon>Paracoccaceae</taxon>
        <taxon>Acidimangrovimonas</taxon>
    </lineage>
</organism>
<evidence type="ECO:0000256" key="3">
    <source>
        <dbReference type="ARBA" id="ARBA00022475"/>
    </source>
</evidence>
<evidence type="ECO:0000259" key="8">
    <source>
        <dbReference type="Pfam" id="PF04290"/>
    </source>
</evidence>
<evidence type="ECO:0000256" key="7">
    <source>
        <dbReference type="RuleBase" id="RU369079"/>
    </source>
</evidence>
<reference evidence="10" key="1">
    <citation type="journal article" date="2019" name="Int. J. Syst. Evol. Microbiol.">
        <title>The Global Catalogue of Microorganisms (GCM) 10K type strain sequencing project: providing services to taxonomists for standard genome sequencing and annotation.</title>
        <authorList>
            <consortium name="The Broad Institute Genomics Platform"/>
            <consortium name="The Broad Institute Genome Sequencing Center for Infectious Disease"/>
            <person name="Wu L."/>
            <person name="Ma J."/>
        </authorList>
    </citation>
    <scope>NUCLEOTIDE SEQUENCE [LARGE SCALE GENOMIC DNA]</scope>
    <source>
        <strain evidence="10">KCTC 62192</strain>
    </source>
</reference>
<proteinExistence type="inferred from homology"/>
<dbReference type="Pfam" id="PF04290">
    <property type="entry name" value="DctQ"/>
    <property type="match status" value="1"/>
</dbReference>
<feature type="domain" description="Tripartite ATP-independent periplasmic transporters DctQ component" evidence="8">
    <location>
        <begin position="34"/>
        <end position="183"/>
    </location>
</feature>
<comment type="similarity">
    <text evidence="7">Belongs to the TRAP transporter small permease family.</text>
</comment>
<dbReference type="EMBL" id="JBHRSK010000004">
    <property type="protein sequence ID" value="MFC2967676.1"/>
    <property type="molecule type" value="Genomic_DNA"/>
</dbReference>
<protein>
    <recommendedName>
        <fullName evidence="7">TRAP transporter small permease protein</fullName>
    </recommendedName>
</protein>
<comment type="function">
    <text evidence="7">Part of the tripartite ATP-independent periplasmic (TRAP) transport system.</text>
</comment>
<keyword evidence="2 7" id="KW-0813">Transport</keyword>
<evidence type="ECO:0000256" key="5">
    <source>
        <dbReference type="ARBA" id="ARBA00022989"/>
    </source>
</evidence>
<evidence type="ECO:0000256" key="6">
    <source>
        <dbReference type="ARBA" id="ARBA00023136"/>
    </source>
</evidence>
<name>A0ABV7AFI2_9RHOB</name>
<keyword evidence="4 7" id="KW-0812">Transmembrane</keyword>
<accession>A0ABV7AFI2</accession>
<keyword evidence="6 7" id="KW-0472">Membrane</keyword>
<feature type="transmembrane region" description="Helical" evidence="7">
    <location>
        <begin position="58"/>
        <end position="78"/>
    </location>
</feature>